<protein>
    <submittedName>
        <fullName evidence="2">Uncharacterized protein</fullName>
    </submittedName>
</protein>
<evidence type="ECO:0000313" key="3">
    <source>
        <dbReference type="Proteomes" id="UP001596022"/>
    </source>
</evidence>
<reference evidence="3" key="1">
    <citation type="journal article" date="2019" name="Int. J. Syst. Evol. Microbiol.">
        <title>The Global Catalogue of Microorganisms (GCM) 10K type strain sequencing project: providing services to taxonomists for standard genome sequencing and annotation.</title>
        <authorList>
            <consortium name="The Broad Institute Genomics Platform"/>
            <consortium name="The Broad Institute Genome Sequencing Center for Infectious Disease"/>
            <person name="Wu L."/>
            <person name="Ma J."/>
        </authorList>
    </citation>
    <scope>NUCLEOTIDE SEQUENCE [LARGE SCALE GENOMIC DNA]</scope>
    <source>
        <strain evidence="3">CGMCC 1.16306</strain>
    </source>
</reference>
<evidence type="ECO:0000256" key="1">
    <source>
        <dbReference type="SAM" id="Phobius"/>
    </source>
</evidence>
<dbReference type="RefSeq" id="WP_376845162.1">
    <property type="nucleotide sequence ID" value="NZ_JBHSFW010000001.1"/>
</dbReference>
<keyword evidence="1" id="KW-0812">Transmembrane</keyword>
<dbReference type="Proteomes" id="UP001596022">
    <property type="component" value="Unassembled WGS sequence"/>
</dbReference>
<organism evidence="2 3">
    <name type="scientific">Camelliibacillus cellulosilyticus</name>
    <dbReference type="NCBI Taxonomy" id="2174486"/>
    <lineage>
        <taxon>Bacteria</taxon>
        <taxon>Bacillati</taxon>
        <taxon>Bacillota</taxon>
        <taxon>Bacilli</taxon>
        <taxon>Bacillales</taxon>
        <taxon>Sporolactobacillaceae</taxon>
        <taxon>Camelliibacillus</taxon>
    </lineage>
</organism>
<accession>A0ABV9GJD0</accession>
<keyword evidence="1" id="KW-0472">Membrane</keyword>
<dbReference type="EMBL" id="JBHSFW010000001">
    <property type="protein sequence ID" value="MFC4618161.1"/>
    <property type="molecule type" value="Genomic_DNA"/>
</dbReference>
<keyword evidence="1" id="KW-1133">Transmembrane helix</keyword>
<evidence type="ECO:0000313" key="2">
    <source>
        <dbReference type="EMBL" id="MFC4618161.1"/>
    </source>
</evidence>
<sequence length="238" mass="26928">MNIIVKIIYYIIAGLLAFSLLFFQGKRYHQKTVHTEMIKTTQTVKHLMQPVNEVIPPSNIEADFLKIYNNVAELKQDATIVVEGNVQSTESFTYTPDPNDKGSTSVYTKAKVQVTKVYKGDVKEGDVLTFVEPGGVATAEDVGMKEKFPDLDDKSLKEKIEYVFDGVPNMKANDKVLLFGDKGDIPLLKEKYYETIGTHMGKFTYHNGYFARYVPEDMTDLKSLKMSTSMVQQQLLNI</sequence>
<gene>
    <name evidence="2" type="ORF">ACFO4N_05390</name>
</gene>
<keyword evidence="3" id="KW-1185">Reference proteome</keyword>
<proteinExistence type="predicted"/>
<feature type="transmembrane region" description="Helical" evidence="1">
    <location>
        <begin position="7"/>
        <end position="25"/>
    </location>
</feature>
<name>A0ABV9GJD0_9BACL</name>
<comment type="caution">
    <text evidence="2">The sequence shown here is derived from an EMBL/GenBank/DDBJ whole genome shotgun (WGS) entry which is preliminary data.</text>
</comment>